<organism evidence="3 4">
    <name type="scientific">Microlunatus antarcticus</name>
    <dbReference type="NCBI Taxonomy" id="53388"/>
    <lineage>
        <taxon>Bacteria</taxon>
        <taxon>Bacillati</taxon>
        <taxon>Actinomycetota</taxon>
        <taxon>Actinomycetes</taxon>
        <taxon>Propionibacteriales</taxon>
        <taxon>Propionibacteriaceae</taxon>
        <taxon>Microlunatus</taxon>
    </lineage>
</organism>
<accession>A0A7W5JVA5</accession>
<keyword evidence="2" id="KW-1133">Transmembrane helix</keyword>
<proteinExistence type="predicted"/>
<dbReference type="RefSeq" id="WP_332836730.1">
    <property type="nucleotide sequence ID" value="NZ_JACHZG010000001.1"/>
</dbReference>
<protein>
    <recommendedName>
        <fullName evidence="5">Intracellular septation protein A</fullName>
    </recommendedName>
</protein>
<dbReference type="Proteomes" id="UP000565572">
    <property type="component" value="Unassembled WGS sequence"/>
</dbReference>
<evidence type="ECO:0000313" key="4">
    <source>
        <dbReference type="Proteomes" id="UP000565572"/>
    </source>
</evidence>
<evidence type="ECO:0000256" key="1">
    <source>
        <dbReference type="SAM" id="MobiDB-lite"/>
    </source>
</evidence>
<comment type="caution">
    <text evidence="3">The sequence shown here is derived from an EMBL/GenBank/DDBJ whole genome shotgun (WGS) entry which is preliminary data.</text>
</comment>
<evidence type="ECO:0000256" key="2">
    <source>
        <dbReference type="SAM" id="Phobius"/>
    </source>
</evidence>
<name>A0A7W5JVA5_9ACTN</name>
<keyword evidence="4" id="KW-1185">Reference proteome</keyword>
<feature type="transmembrane region" description="Helical" evidence="2">
    <location>
        <begin position="67"/>
        <end position="86"/>
    </location>
</feature>
<feature type="region of interest" description="Disordered" evidence="1">
    <location>
        <begin position="231"/>
        <end position="250"/>
    </location>
</feature>
<evidence type="ECO:0000313" key="3">
    <source>
        <dbReference type="EMBL" id="MBB3326681.1"/>
    </source>
</evidence>
<dbReference type="Pfam" id="PF11361">
    <property type="entry name" value="DUF3159"/>
    <property type="match status" value="1"/>
</dbReference>
<keyword evidence="2" id="KW-0472">Membrane</keyword>
<feature type="transmembrane region" description="Helical" evidence="2">
    <location>
        <begin position="43"/>
        <end position="61"/>
    </location>
</feature>
<feature type="transmembrane region" description="Helical" evidence="2">
    <location>
        <begin position="170"/>
        <end position="190"/>
    </location>
</feature>
<feature type="transmembrane region" description="Helical" evidence="2">
    <location>
        <begin position="117"/>
        <end position="138"/>
    </location>
</feature>
<evidence type="ECO:0008006" key="5">
    <source>
        <dbReference type="Google" id="ProtNLM"/>
    </source>
</evidence>
<reference evidence="3 4" key="1">
    <citation type="submission" date="2020-08" db="EMBL/GenBank/DDBJ databases">
        <title>Sequencing the genomes of 1000 actinobacteria strains.</title>
        <authorList>
            <person name="Klenk H.-P."/>
        </authorList>
    </citation>
    <scope>NUCLEOTIDE SEQUENCE [LARGE SCALE GENOMIC DNA]</scope>
    <source>
        <strain evidence="3 4">DSM 11053</strain>
    </source>
</reference>
<feature type="transmembrane region" description="Helical" evidence="2">
    <location>
        <begin position="196"/>
        <end position="220"/>
    </location>
</feature>
<dbReference type="EMBL" id="JACHZG010000001">
    <property type="protein sequence ID" value="MBB3326681.1"/>
    <property type="molecule type" value="Genomic_DNA"/>
</dbReference>
<dbReference type="InterPro" id="IPR016566">
    <property type="entry name" value="UCP010219"/>
</dbReference>
<dbReference type="AlphaFoldDB" id="A0A7W5JVA5"/>
<keyword evidence="2" id="KW-0812">Transmembrane</keyword>
<gene>
    <name evidence="3" type="ORF">FHX39_001625</name>
</gene>
<feature type="transmembrane region" description="Helical" evidence="2">
    <location>
        <begin position="93"/>
        <end position="111"/>
    </location>
</feature>
<sequence>MTEAPRAAAADAADVTPAAAERPQFRYVEELVRHELSRTLGGVRGMVEAALPFVGFTVAWVSSRNLYLSLGVALGTALVLAVVRLVQRSSLKFVAQAVVPTAIAAIIATRTGRAEDVFLPGILYNGALAVVSLLTVAIRRPLIGFVVGAALEDPTGWIKDRALVRMSSRLTLVLAVPYVLRFVVQLPLFLSGKVVWLAVAKVALGWPLLLAALFVIGLLLSRGRTPIEGAGSPAVPSVEEGPGLSRGSTA</sequence>